<dbReference type="EMBL" id="DXGD01000049">
    <property type="protein sequence ID" value="HIW98762.1"/>
    <property type="molecule type" value="Genomic_DNA"/>
</dbReference>
<reference evidence="1" key="1">
    <citation type="journal article" date="2021" name="PeerJ">
        <title>Extensive microbial diversity within the chicken gut microbiome revealed by metagenomics and culture.</title>
        <authorList>
            <person name="Gilroy R."/>
            <person name="Ravi A."/>
            <person name="Getino M."/>
            <person name="Pursley I."/>
            <person name="Horton D.L."/>
            <person name="Alikhan N.F."/>
            <person name="Baker D."/>
            <person name="Gharbi K."/>
            <person name="Hall N."/>
            <person name="Watson M."/>
            <person name="Adriaenssens E.M."/>
            <person name="Foster-Nyarko E."/>
            <person name="Jarju S."/>
            <person name="Secka A."/>
            <person name="Antonio M."/>
            <person name="Oren A."/>
            <person name="Chaudhuri R.R."/>
            <person name="La Ragione R."/>
            <person name="Hildebrand F."/>
            <person name="Pallen M.J."/>
        </authorList>
    </citation>
    <scope>NUCLEOTIDE SEQUENCE</scope>
    <source>
        <strain evidence="1">ChiHejej3B27-3195</strain>
    </source>
</reference>
<proteinExistence type="predicted"/>
<evidence type="ECO:0000313" key="2">
    <source>
        <dbReference type="Proteomes" id="UP000824151"/>
    </source>
</evidence>
<name>A0A9D1S2N6_9MICC</name>
<reference evidence="1" key="2">
    <citation type="submission" date="2021-04" db="EMBL/GenBank/DDBJ databases">
        <authorList>
            <person name="Gilroy R."/>
        </authorList>
    </citation>
    <scope>NUCLEOTIDE SEQUENCE</scope>
    <source>
        <strain evidence="1">ChiHejej3B27-3195</strain>
    </source>
</reference>
<comment type="caution">
    <text evidence="1">The sequence shown here is derived from an EMBL/GenBank/DDBJ whole genome shotgun (WGS) entry which is preliminary data.</text>
</comment>
<evidence type="ECO:0000313" key="1">
    <source>
        <dbReference type="EMBL" id="HIW98762.1"/>
    </source>
</evidence>
<sequence>MANPAELLHDLFVSSNNDKQSAQGARLDSETLAAHRRAVRYLDGIDELLDVAQAAGKRVRTYRAYFPAWTKTVFHFPRNWTGSNTGAIKLEEIRHLENLIDLLDDFVERIDPEKFEALSTYLTLVEKTLTEDESLPDSVKRSARAMITHLRGCMEDFAIVGDFDFEKALERLIGVLANVGRRSQKKDVWSKVMGQFAFPYAVNNLPSISDGVSVISKMISG</sequence>
<gene>
    <name evidence="1" type="ORF">H9871_01320</name>
</gene>
<dbReference type="Proteomes" id="UP000824151">
    <property type="component" value="Unassembled WGS sequence"/>
</dbReference>
<accession>A0A9D1S2N6</accession>
<dbReference type="AlphaFoldDB" id="A0A9D1S2N6"/>
<organism evidence="1 2">
    <name type="scientific">Candidatus Nesterenkonia stercoripullorum</name>
    <dbReference type="NCBI Taxonomy" id="2838701"/>
    <lineage>
        <taxon>Bacteria</taxon>
        <taxon>Bacillati</taxon>
        <taxon>Actinomycetota</taxon>
        <taxon>Actinomycetes</taxon>
        <taxon>Micrococcales</taxon>
        <taxon>Micrococcaceae</taxon>
        <taxon>Nesterenkonia</taxon>
    </lineage>
</organism>
<protein>
    <submittedName>
        <fullName evidence="1">Uncharacterized protein</fullName>
    </submittedName>
</protein>